<proteinExistence type="predicted"/>
<reference evidence="2" key="1">
    <citation type="submission" date="2016-10" db="EMBL/GenBank/DDBJ databases">
        <authorList>
            <person name="Varghese N."/>
            <person name="Submissions S."/>
        </authorList>
    </citation>
    <scope>NUCLEOTIDE SEQUENCE [LARGE SCALE GENOMIC DNA]</scope>
    <source>
        <strain evidence="2">DSM 11526</strain>
    </source>
</reference>
<accession>A0A1H4DUW2</accession>
<name>A0A1H4DUW2_9GAMM</name>
<dbReference type="Proteomes" id="UP000242469">
    <property type="component" value="Unassembled WGS sequence"/>
</dbReference>
<protein>
    <submittedName>
        <fullName evidence="1">Uncharacterized protein</fullName>
    </submittedName>
</protein>
<keyword evidence="2" id="KW-1185">Reference proteome</keyword>
<dbReference type="AlphaFoldDB" id="A0A1H4DUW2"/>
<evidence type="ECO:0000313" key="2">
    <source>
        <dbReference type="Proteomes" id="UP000242469"/>
    </source>
</evidence>
<dbReference type="EMBL" id="FNRJ01000007">
    <property type="protein sequence ID" value="SEA76387.1"/>
    <property type="molecule type" value="Genomic_DNA"/>
</dbReference>
<sequence length="92" mass="10401">MRAVRFRVRERLAALPEAEACYRALRQAELAAEQLELMLLWQDGQSWLPDSEVGAALFRHNLQQALGEHYNRVSGVLLLQLQSAAIALLDDD</sequence>
<dbReference type="STRING" id="1122198.SAMN02745729_10718"/>
<gene>
    <name evidence="1" type="ORF">SAMN02745729_10718</name>
</gene>
<evidence type="ECO:0000313" key="1">
    <source>
        <dbReference type="EMBL" id="SEA76387.1"/>
    </source>
</evidence>
<organism evidence="1 2">
    <name type="scientific">Marinobacterium iners DSM 11526</name>
    <dbReference type="NCBI Taxonomy" id="1122198"/>
    <lineage>
        <taxon>Bacteria</taxon>
        <taxon>Pseudomonadati</taxon>
        <taxon>Pseudomonadota</taxon>
        <taxon>Gammaproteobacteria</taxon>
        <taxon>Oceanospirillales</taxon>
        <taxon>Oceanospirillaceae</taxon>
        <taxon>Marinobacterium</taxon>
    </lineage>
</organism>